<evidence type="ECO:0000313" key="1">
    <source>
        <dbReference type="EMBL" id="TBU52389.1"/>
    </source>
</evidence>
<name>A0A4Q9NC26_9APHY</name>
<gene>
    <name evidence="1" type="ORF">BD310DRAFT_832332</name>
</gene>
<dbReference type="AlphaFoldDB" id="A0A4Q9NC26"/>
<sequence>MGGAGDMYAGSPFGIAACVLSFIVNFFATIIVAYKAWTSRRFFRKLMVWGDTTARMERLFSILVESGMVYCTIWILVVVYQFSYVQTYGSVPAISAVFQDAFSLFVDGGLVPIIAIYPAVVIILIAQNRSHMVEVLSGGAVKTPQLSHLDGIQSPNATVLHIAQQEYQVRDGSEEYSTLAADEWEIESGGIA</sequence>
<dbReference type="Proteomes" id="UP000292082">
    <property type="component" value="Unassembled WGS sequence"/>
</dbReference>
<proteinExistence type="predicted"/>
<keyword evidence="2" id="KW-1185">Reference proteome</keyword>
<evidence type="ECO:0000313" key="2">
    <source>
        <dbReference type="Proteomes" id="UP000292082"/>
    </source>
</evidence>
<accession>A0A4Q9NC26</accession>
<protein>
    <submittedName>
        <fullName evidence="1">Uncharacterized protein</fullName>
    </submittedName>
</protein>
<dbReference type="EMBL" id="ML145253">
    <property type="protein sequence ID" value="TBU52389.1"/>
    <property type="molecule type" value="Genomic_DNA"/>
</dbReference>
<reference evidence="1 2" key="1">
    <citation type="submission" date="2019-01" db="EMBL/GenBank/DDBJ databases">
        <title>Draft genome sequences of three monokaryotic isolates of the white-rot basidiomycete fungus Dichomitus squalens.</title>
        <authorList>
            <consortium name="DOE Joint Genome Institute"/>
            <person name="Lopez S.C."/>
            <person name="Andreopoulos B."/>
            <person name="Pangilinan J."/>
            <person name="Lipzen A."/>
            <person name="Riley R."/>
            <person name="Ahrendt S."/>
            <person name="Ng V."/>
            <person name="Barry K."/>
            <person name="Daum C."/>
            <person name="Grigoriev I.V."/>
            <person name="Hilden K.S."/>
            <person name="Makela M.R."/>
            <person name="de Vries R.P."/>
        </authorList>
    </citation>
    <scope>NUCLEOTIDE SEQUENCE [LARGE SCALE GENOMIC DNA]</scope>
    <source>
        <strain evidence="1 2">CBS 464.89</strain>
    </source>
</reference>
<organism evidence="1 2">
    <name type="scientific">Dichomitus squalens</name>
    <dbReference type="NCBI Taxonomy" id="114155"/>
    <lineage>
        <taxon>Eukaryota</taxon>
        <taxon>Fungi</taxon>
        <taxon>Dikarya</taxon>
        <taxon>Basidiomycota</taxon>
        <taxon>Agaricomycotina</taxon>
        <taxon>Agaricomycetes</taxon>
        <taxon>Polyporales</taxon>
        <taxon>Polyporaceae</taxon>
        <taxon>Dichomitus</taxon>
    </lineage>
</organism>